<organism evidence="3 4">
    <name type="scientific">Salibacterium salarium</name>
    <dbReference type="NCBI Taxonomy" id="284579"/>
    <lineage>
        <taxon>Bacteria</taxon>
        <taxon>Bacillati</taxon>
        <taxon>Bacillota</taxon>
        <taxon>Bacilli</taxon>
        <taxon>Bacillales</taxon>
        <taxon>Bacillaceae</taxon>
    </lineage>
</organism>
<keyword evidence="1" id="KW-0812">Transmembrane</keyword>
<comment type="caution">
    <text evidence="3">The sequence shown here is derived from an EMBL/GenBank/DDBJ whole genome shotgun (WGS) entry which is preliminary data.</text>
</comment>
<dbReference type="PANTHER" id="PTHR30590:SF2">
    <property type="entry name" value="INNER MEMBRANE PROTEIN"/>
    <property type="match status" value="1"/>
</dbReference>
<accession>A0A3R9P3Y5</accession>
<dbReference type="AlphaFoldDB" id="A0A3R9P3Y5"/>
<protein>
    <submittedName>
        <fullName evidence="3">DUF418 domain-containing protein</fullName>
    </submittedName>
</protein>
<dbReference type="Pfam" id="PF04235">
    <property type="entry name" value="DUF418"/>
    <property type="match status" value="1"/>
</dbReference>
<keyword evidence="1" id="KW-1133">Transmembrane helix</keyword>
<feature type="transmembrane region" description="Helical" evidence="1">
    <location>
        <begin position="361"/>
        <end position="382"/>
    </location>
</feature>
<feature type="transmembrane region" description="Helical" evidence="1">
    <location>
        <begin position="256"/>
        <end position="278"/>
    </location>
</feature>
<dbReference type="InterPro" id="IPR052529">
    <property type="entry name" value="Bact_Transport_Assoc"/>
</dbReference>
<evidence type="ECO:0000313" key="3">
    <source>
        <dbReference type="EMBL" id="RSL32298.1"/>
    </source>
</evidence>
<reference evidence="3 4" key="1">
    <citation type="submission" date="2018-10" db="EMBL/GenBank/DDBJ databases">
        <title>Draft genome sequence of Bacillus salarius IM0101, isolated from a hypersaline soil in Inner Mongolia, China.</title>
        <authorList>
            <person name="Yamprayoonswat W."/>
            <person name="Boonvisut S."/>
            <person name="Jumpathong W."/>
            <person name="Sittihan S."/>
            <person name="Ruangsuj P."/>
            <person name="Wanthongcharoen S."/>
            <person name="Thongpramul N."/>
            <person name="Pimmason S."/>
            <person name="Yu B."/>
            <person name="Yasawong M."/>
        </authorList>
    </citation>
    <scope>NUCLEOTIDE SEQUENCE [LARGE SCALE GENOMIC DNA]</scope>
    <source>
        <strain evidence="3 4">IM0101</strain>
    </source>
</reference>
<dbReference type="InterPro" id="IPR007349">
    <property type="entry name" value="DUF418"/>
</dbReference>
<feature type="transmembrane region" description="Helical" evidence="1">
    <location>
        <begin position="284"/>
        <end position="312"/>
    </location>
</feature>
<feature type="transmembrane region" description="Helical" evidence="1">
    <location>
        <begin position="108"/>
        <end position="141"/>
    </location>
</feature>
<evidence type="ECO:0000256" key="1">
    <source>
        <dbReference type="SAM" id="Phobius"/>
    </source>
</evidence>
<feature type="transmembrane region" description="Helical" evidence="1">
    <location>
        <begin position="147"/>
        <end position="173"/>
    </location>
</feature>
<evidence type="ECO:0000313" key="4">
    <source>
        <dbReference type="Proteomes" id="UP000275076"/>
    </source>
</evidence>
<dbReference type="EMBL" id="RBVX01000016">
    <property type="protein sequence ID" value="RSL32298.1"/>
    <property type="molecule type" value="Genomic_DNA"/>
</dbReference>
<dbReference type="Proteomes" id="UP000275076">
    <property type="component" value="Unassembled WGS sequence"/>
</dbReference>
<proteinExistence type="predicted"/>
<keyword evidence="4" id="KW-1185">Reference proteome</keyword>
<evidence type="ECO:0000259" key="2">
    <source>
        <dbReference type="Pfam" id="PF04235"/>
    </source>
</evidence>
<gene>
    <name evidence="3" type="ORF">D7Z54_16750</name>
</gene>
<feature type="transmembrane region" description="Helical" evidence="1">
    <location>
        <begin position="72"/>
        <end position="88"/>
    </location>
</feature>
<sequence length="405" mass="45464">MNIRSTTNQERLITLDIIRGFALLGILFANMATFKSPTFQSQSIPSELATLPTGILNQWSQFALDLFVDGKFYPMFSFLFGLGFYLFYERLQEKGLASSKMYQRRMVFLLVIGFIHLVFIWSGDILFTYALAGFLLLLFIHRTPKTIMIWALGLLITSSIVMGFLSLVSNFIMVMQQDDSFKEQAHAAVANAQAVYSSGTYIEILNFRLSDEVPIVVSNLILSVPNVLGLFLIGLYVGKKGWIQNPAQYQAAWKKLFFISLISGGLLSILFACLNNGLFPIPAWFSAGAASGLNIAAGPLFMLFYVTGAVLLCQRKAIISFFKPIAFVGQMALTNYLLQSIICSLIFYGFGLQLYGTIDTVTGLLITVVIYIGQIMLSWFWMGNYSQGPMEKLWRHWTYQKATKL</sequence>
<name>A0A3R9P3Y5_9BACI</name>
<keyword evidence="1" id="KW-0472">Membrane</keyword>
<dbReference type="OrthoDB" id="9807744at2"/>
<feature type="domain" description="DUF418" evidence="2">
    <location>
        <begin position="238"/>
        <end position="400"/>
    </location>
</feature>
<dbReference type="RefSeq" id="WP_125557109.1">
    <property type="nucleotide sequence ID" value="NZ_RBVX01000016.1"/>
</dbReference>
<feature type="transmembrane region" description="Helical" evidence="1">
    <location>
        <begin position="216"/>
        <end position="236"/>
    </location>
</feature>
<dbReference type="PANTHER" id="PTHR30590">
    <property type="entry name" value="INNER MEMBRANE PROTEIN"/>
    <property type="match status" value="1"/>
</dbReference>
<feature type="transmembrane region" description="Helical" evidence="1">
    <location>
        <begin position="12"/>
        <end position="32"/>
    </location>
</feature>
<feature type="transmembrane region" description="Helical" evidence="1">
    <location>
        <begin position="333"/>
        <end position="355"/>
    </location>
</feature>